<reference evidence="1" key="1">
    <citation type="journal article" date="2023" name="Mol. Phylogenet. Evol.">
        <title>Genome-scale phylogeny and comparative genomics of the fungal order Sordariales.</title>
        <authorList>
            <person name="Hensen N."/>
            <person name="Bonometti L."/>
            <person name="Westerberg I."/>
            <person name="Brannstrom I.O."/>
            <person name="Guillou S."/>
            <person name="Cros-Aarteil S."/>
            <person name="Calhoun S."/>
            <person name="Haridas S."/>
            <person name="Kuo A."/>
            <person name="Mondo S."/>
            <person name="Pangilinan J."/>
            <person name="Riley R."/>
            <person name="LaButti K."/>
            <person name="Andreopoulos B."/>
            <person name="Lipzen A."/>
            <person name="Chen C."/>
            <person name="Yan M."/>
            <person name="Daum C."/>
            <person name="Ng V."/>
            <person name="Clum A."/>
            <person name="Steindorff A."/>
            <person name="Ohm R.A."/>
            <person name="Martin F."/>
            <person name="Silar P."/>
            <person name="Natvig D.O."/>
            <person name="Lalanne C."/>
            <person name="Gautier V."/>
            <person name="Ament-Velasquez S.L."/>
            <person name="Kruys A."/>
            <person name="Hutchinson M.I."/>
            <person name="Powell A.J."/>
            <person name="Barry K."/>
            <person name="Miller A.N."/>
            <person name="Grigoriev I.V."/>
            <person name="Debuchy R."/>
            <person name="Gladieux P."/>
            <person name="Hiltunen Thoren M."/>
            <person name="Johannesson H."/>
        </authorList>
    </citation>
    <scope>NUCLEOTIDE SEQUENCE</scope>
    <source>
        <strain evidence="1">CBS 955.72</strain>
    </source>
</reference>
<sequence length="103" mass="11549">MSAIVLLMAKTRPTSRSCRHTCDRISACEHTVADGVLNFSKDCFLASLDKPARALFGDEFEIKAIQLLVEDGIDAERKIVKFTNRVFRDDVSENHATLYSVTK</sequence>
<accession>A0AAJ0H839</accession>
<organism evidence="1 2">
    <name type="scientific">Lasiosphaeria hispida</name>
    <dbReference type="NCBI Taxonomy" id="260671"/>
    <lineage>
        <taxon>Eukaryota</taxon>
        <taxon>Fungi</taxon>
        <taxon>Dikarya</taxon>
        <taxon>Ascomycota</taxon>
        <taxon>Pezizomycotina</taxon>
        <taxon>Sordariomycetes</taxon>
        <taxon>Sordariomycetidae</taxon>
        <taxon>Sordariales</taxon>
        <taxon>Lasiosphaeriaceae</taxon>
        <taxon>Lasiosphaeria</taxon>
    </lineage>
</organism>
<dbReference type="EMBL" id="JAUIQD010000007">
    <property type="protein sequence ID" value="KAK3343551.1"/>
    <property type="molecule type" value="Genomic_DNA"/>
</dbReference>
<reference evidence="1" key="2">
    <citation type="submission" date="2023-06" db="EMBL/GenBank/DDBJ databases">
        <authorList>
            <consortium name="Lawrence Berkeley National Laboratory"/>
            <person name="Haridas S."/>
            <person name="Hensen N."/>
            <person name="Bonometti L."/>
            <person name="Westerberg I."/>
            <person name="Brannstrom I.O."/>
            <person name="Guillou S."/>
            <person name="Cros-Aarteil S."/>
            <person name="Calhoun S."/>
            <person name="Kuo A."/>
            <person name="Mondo S."/>
            <person name="Pangilinan J."/>
            <person name="Riley R."/>
            <person name="Labutti K."/>
            <person name="Andreopoulos B."/>
            <person name="Lipzen A."/>
            <person name="Chen C."/>
            <person name="Yanf M."/>
            <person name="Daum C."/>
            <person name="Ng V."/>
            <person name="Clum A."/>
            <person name="Steindorff A."/>
            <person name="Ohm R."/>
            <person name="Martin F."/>
            <person name="Silar P."/>
            <person name="Natvig D."/>
            <person name="Lalanne C."/>
            <person name="Gautier V."/>
            <person name="Ament-Velasquez S.L."/>
            <person name="Kruys A."/>
            <person name="Hutchinson M.I."/>
            <person name="Powell A.J."/>
            <person name="Barry K."/>
            <person name="Miller A.N."/>
            <person name="Grigoriev I.V."/>
            <person name="Debuchy R."/>
            <person name="Gladieux P."/>
            <person name="Thoren M.H."/>
            <person name="Johannesson H."/>
        </authorList>
    </citation>
    <scope>NUCLEOTIDE SEQUENCE</scope>
    <source>
        <strain evidence="1">CBS 955.72</strain>
    </source>
</reference>
<gene>
    <name evidence="1" type="ORF">B0T25DRAFT_521684</name>
</gene>
<evidence type="ECO:0000313" key="2">
    <source>
        <dbReference type="Proteomes" id="UP001275084"/>
    </source>
</evidence>
<protein>
    <submittedName>
        <fullName evidence="1">Uncharacterized protein</fullName>
    </submittedName>
</protein>
<dbReference type="AlphaFoldDB" id="A0AAJ0H839"/>
<proteinExistence type="predicted"/>
<comment type="caution">
    <text evidence="1">The sequence shown here is derived from an EMBL/GenBank/DDBJ whole genome shotgun (WGS) entry which is preliminary data.</text>
</comment>
<evidence type="ECO:0000313" key="1">
    <source>
        <dbReference type="EMBL" id="KAK3343551.1"/>
    </source>
</evidence>
<name>A0AAJ0H839_9PEZI</name>
<dbReference type="Proteomes" id="UP001275084">
    <property type="component" value="Unassembled WGS sequence"/>
</dbReference>
<keyword evidence="2" id="KW-1185">Reference proteome</keyword>